<dbReference type="EMBL" id="BORT01000004">
    <property type="protein sequence ID" value="GIO46439.1"/>
    <property type="molecule type" value="Genomic_DNA"/>
</dbReference>
<dbReference type="InterPro" id="IPR009057">
    <property type="entry name" value="Homeodomain-like_sf"/>
</dbReference>
<dbReference type="RefSeq" id="WP_212977487.1">
    <property type="nucleotide sequence ID" value="NZ_AP025343.1"/>
</dbReference>
<dbReference type="Gene3D" id="1.10.357.10">
    <property type="entry name" value="Tetracycline Repressor, domain 2"/>
    <property type="match status" value="1"/>
</dbReference>
<dbReference type="GO" id="GO:0003677">
    <property type="term" value="F:DNA binding"/>
    <property type="evidence" value="ECO:0007669"/>
    <property type="project" value="UniProtKB-UniRule"/>
</dbReference>
<feature type="domain" description="HTH tetR-type" evidence="5">
    <location>
        <begin position="9"/>
        <end position="69"/>
    </location>
</feature>
<keyword evidence="7" id="KW-1185">Reference proteome</keyword>
<dbReference type="InterPro" id="IPR036271">
    <property type="entry name" value="Tet_transcr_reg_TetR-rel_C_sf"/>
</dbReference>
<evidence type="ECO:0000313" key="7">
    <source>
        <dbReference type="Proteomes" id="UP000682811"/>
    </source>
</evidence>
<dbReference type="Pfam" id="PF16925">
    <property type="entry name" value="TetR_C_13"/>
    <property type="match status" value="1"/>
</dbReference>
<dbReference type="PROSITE" id="PS50977">
    <property type="entry name" value="HTH_TETR_2"/>
    <property type="match status" value="1"/>
</dbReference>
<keyword evidence="2 4" id="KW-0238">DNA-binding</keyword>
<protein>
    <submittedName>
        <fullName evidence="6">TetR family transcriptional regulator</fullName>
    </submittedName>
</protein>
<dbReference type="SUPFAM" id="SSF46689">
    <property type="entry name" value="Homeodomain-like"/>
    <property type="match status" value="1"/>
</dbReference>
<dbReference type="Proteomes" id="UP000682811">
    <property type="component" value="Unassembled WGS sequence"/>
</dbReference>
<dbReference type="InterPro" id="IPR001647">
    <property type="entry name" value="HTH_TetR"/>
</dbReference>
<dbReference type="PANTHER" id="PTHR47506">
    <property type="entry name" value="TRANSCRIPTIONAL REGULATORY PROTEIN"/>
    <property type="match status" value="1"/>
</dbReference>
<organism evidence="6 7">
    <name type="scientific">Paenibacillus azoreducens</name>
    <dbReference type="NCBI Taxonomy" id="116718"/>
    <lineage>
        <taxon>Bacteria</taxon>
        <taxon>Bacillati</taxon>
        <taxon>Bacillota</taxon>
        <taxon>Bacilli</taxon>
        <taxon>Bacillales</taxon>
        <taxon>Paenibacillaceae</taxon>
        <taxon>Paenibacillus</taxon>
    </lineage>
</organism>
<reference evidence="6 7" key="1">
    <citation type="submission" date="2021-03" db="EMBL/GenBank/DDBJ databases">
        <title>Antimicrobial resistance genes in bacteria isolated from Japanese honey, and their potential for conferring macrolide and lincosamide resistance in the American foulbrood pathogen Paenibacillus larvae.</title>
        <authorList>
            <person name="Okamoto M."/>
            <person name="Kumagai M."/>
            <person name="Kanamori H."/>
            <person name="Takamatsu D."/>
        </authorList>
    </citation>
    <scope>NUCLEOTIDE SEQUENCE [LARGE SCALE GENOMIC DNA]</scope>
    <source>
        <strain evidence="6 7">J34TS1</strain>
    </source>
</reference>
<dbReference type="Pfam" id="PF00440">
    <property type="entry name" value="TetR_N"/>
    <property type="match status" value="1"/>
</dbReference>
<sequence>MKNKTNFTASNREHVTEVAARLFLSRGYGYTSMDDVMRESQVSKSNIYYHFKSKEELLLSVVEFWIASYESILFQLLGQDQLTVEERIFAFLDRLITGVAERDCQGACPFITLYLQSPVNADQVKHRIARFFTEMHPLVRKLFEQGVRSREFRSNLDPDAAARLFVASLEGSLVLAETMRDAKVIRETARQFCQMLH</sequence>
<keyword evidence="3" id="KW-0804">Transcription</keyword>
<dbReference type="SUPFAM" id="SSF48498">
    <property type="entry name" value="Tetracyclin repressor-like, C-terminal domain"/>
    <property type="match status" value="1"/>
</dbReference>
<comment type="caution">
    <text evidence="6">The sequence shown here is derived from an EMBL/GenBank/DDBJ whole genome shotgun (WGS) entry which is preliminary data.</text>
</comment>
<keyword evidence="1" id="KW-0805">Transcription regulation</keyword>
<accession>A0A919Y9S4</accession>
<evidence type="ECO:0000256" key="3">
    <source>
        <dbReference type="ARBA" id="ARBA00023163"/>
    </source>
</evidence>
<evidence type="ECO:0000256" key="2">
    <source>
        <dbReference type="ARBA" id="ARBA00023125"/>
    </source>
</evidence>
<dbReference type="InterPro" id="IPR011075">
    <property type="entry name" value="TetR_C"/>
</dbReference>
<evidence type="ECO:0000313" key="6">
    <source>
        <dbReference type="EMBL" id="GIO46439.1"/>
    </source>
</evidence>
<dbReference type="PANTHER" id="PTHR47506:SF3">
    <property type="entry name" value="HTH-TYPE TRANSCRIPTIONAL REGULATOR LMRA"/>
    <property type="match status" value="1"/>
</dbReference>
<gene>
    <name evidence="6" type="ORF">J34TS1_12040</name>
</gene>
<evidence type="ECO:0000256" key="4">
    <source>
        <dbReference type="PROSITE-ProRule" id="PRU00335"/>
    </source>
</evidence>
<evidence type="ECO:0000256" key="1">
    <source>
        <dbReference type="ARBA" id="ARBA00023015"/>
    </source>
</evidence>
<feature type="DNA-binding region" description="H-T-H motif" evidence="4">
    <location>
        <begin position="32"/>
        <end position="51"/>
    </location>
</feature>
<dbReference type="PRINTS" id="PR00455">
    <property type="entry name" value="HTHTETR"/>
</dbReference>
<dbReference type="AlphaFoldDB" id="A0A919Y9S4"/>
<evidence type="ECO:0000259" key="5">
    <source>
        <dbReference type="PROSITE" id="PS50977"/>
    </source>
</evidence>
<name>A0A919Y9S4_9BACL</name>
<proteinExistence type="predicted"/>